<sequence length="229" mass="26042">MSLSFGCWNTIKKTICMDNHCNDKRLDVKAIIKRFKHMLQLKSDKELAEVLCVRPNTVSTWKMRGSLDYNSLIIKCISLNIDLNVIFDNKEVGRGDELNKILVVPRELQYQYVLMVGDNSFIENLPSYSFPFVFNKNLRAFEIVSPLGNIELAIGEQIKVEANLGTGKSYVVVSRNQGVLAGEIIAKEPENILVHVGTNSFLKNNVRIGINEIIELWKITRFVSITLEH</sequence>
<organism evidence="2 3">
    <name type="scientific">Sinomicrobium pectinilyticum</name>
    <dbReference type="NCBI Taxonomy" id="1084421"/>
    <lineage>
        <taxon>Bacteria</taxon>
        <taxon>Pseudomonadati</taxon>
        <taxon>Bacteroidota</taxon>
        <taxon>Flavobacteriia</taxon>
        <taxon>Flavobacteriales</taxon>
        <taxon>Flavobacteriaceae</taxon>
        <taxon>Sinomicrobium</taxon>
    </lineage>
</organism>
<feature type="domain" description="Bacteriophage CI repressor N-terminal" evidence="1">
    <location>
        <begin position="30"/>
        <end position="83"/>
    </location>
</feature>
<dbReference type="Gene3D" id="1.10.260.40">
    <property type="entry name" value="lambda repressor-like DNA-binding domains"/>
    <property type="match status" value="1"/>
</dbReference>
<dbReference type="Proteomes" id="UP000267469">
    <property type="component" value="Unassembled WGS sequence"/>
</dbReference>
<dbReference type="InterPro" id="IPR010982">
    <property type="entry name" value="Lambda_DNA-bd_dom_sf"/>
</dbReference>
<dbReference type="EMBL" id="RJTM01000154">
    <property type="protein sequence ID" value="RNL77936.1"/>
    <property type="molecule type" value="Genomic_DNA"/>
</dbReference>
<dbReference type="OrthoDB" id="1425504at2"/>
<dbReference type="Pfam" id="PF07022">
    <property type="entry name" value="Phage_CI_repr"/>
    <property type="match status" value="1"/>
</dbReference>
<protein>
    <recommendedName>
        <fullName evidence="1">Bacteriophage CI repressor N-terminal domain-containing protein</fullName>
    </recommendedName>
</protein>
<reference evidence="2 3" key="1">
    <citation type="submission" date="2018-10" db="EMBL/GenBank/DDBJ databases">
        <title>Sinomicrobium pectinilyticum sp. nov., a pectinase-producing bacterium isolated from alkaline and saline soil, and emended description of the genus Sinomicrobium.</title>
        <authorList>
            <person name="Cheng B."/>
            <person name="Li C."/>
            <person name="Lai Q."/>
            <person name="Du M."/>
            <person name="Shao Z."/>
            <person name="Xu P."/>
            <person name="Yang C."/>
        </authorList>
    </citation>
    <scope>NUCLEOTIDE SEQUENCE [LARGE SCALE GENOMIC DNA]</scope>
    <source>
        <strain evidence="2 3">5DNS001</strain>
    </source>
</reference>
<dbReference type="GO" id="GO:0003677">
    <property type="term" value="F:DNA binding"/>
    <property type="evidence" value="ECO:0007669"/>
    <property type="project" value="InterPro"/>
</dbReference>
<dbReference type="InterPro" id="IPR010744">
    <property type="entry name" value="Phage_CI_N"/>
</dbReference>
<evidence type="ECO:0000313" key="3">
    <source>
        <dbReference type="Proteomes" id="UP000267469"/>
    </source>
</evidence>
<evidence type="ECO:0000313" key="2">
    <source>
        <dbReference type="EMBL" id="RNL77936.1"/>
    </source>
</evidence>
<dbReference type="GO" id="GO:0045892">
    <property type="term" value="P:negative regulation of DNA-templated transcription"/>
    <property type="evidence" value="ECO:0007669"/>
    <property type="project" value="InterPro"/>
</dbReference>
<dbReference type="AlphaFoldDB" id="A0A3N0DR34"/>
<gene>
    <name evidence="2" type="ORF">ED312_20310</name>
</gene>
<accession>A0A3N0DR34</accession>
<name>A0A3N0DR34_SINP1</name>
<keyword evidence="3" id="KW-1185">Reference proteome</keyword>
<proteinExistence type="predicted"/>
<comment type="caution">
    <text evidence="2">The sequence shown here is derived from an EMBL/GenBank/DDBJ whole genome shotgun (WGS) entry which is preliminary data.</text>
</comment>
<evidence type="ECO:0000259" key="1">
    <source>
        <dbReference type="Pfam" id="PF07022"/>
    </source>
</evidence>